<name>A0A806FG24_BIFAN</name>
<evidence type="ECO:0000256" key="2">
    <source>
        <dbReference type="ARBA" id="ARBA00022490"/>
    </source>
</evidence>
<evidence type="ECO:0000256" key="6">
    <source>
        <dbReference type="ARBA" id="ARBA00023315"/>
    </source>
</evidence>
<dbReference type="InterPro" id="IPR003447">
    <property type="entry name" value="FEMABX"/>
</dbReference>
<dbReference type="EMBL" id="CP002915">
    <property type="protein sequence ID" value="AEK29747.1"/>
    <property type="molecule type" value="Genomic_DNA"/>
</dbReference>
<dbReference type="GO" id="GO:0008360">
    <property type="term" value="P:regulation of cell shape"/>
    <property type="evidence" value="ECO:0007669"/>
    <property type="project" value="UniProtKB-KW"/>
</dbReference>
<dbReference type="Proteomes" id="UP000008394">
    <property type="component" value="Chromosome"/>
</dbReference>
<comment type="similarity">
    <text evidence="1">Belongs to the FemABX family.</text>
</comment>
<evidence type="ECO:0000256" key="1">
    <source>
        <dbReference type="ARBA" id="ARBA00009943"/>
    </source>
</evidence>
<reference evidence="9 10" key="1">
    <citation type="journal article" date="2011" name="J. Bacteriol.">
        <title>Genome Sequence of the Probiotic Strain Bifidobacterium animalis subsp. lactis CNCM I-2494.</title>
        <authorList>
            <person name="Chervaux C."/>
            <person name="Grimaldi C."/>
            <person name="Bolotin A."/>
            <person name="Quinquis B."/>
            <person name="Legrain-Raspaud S."/>
            <person name="van Hylckama Vlieg J.E."/>
            <person name="Denariaz G."/>
            <person name="Smokvina T."/>
        </authorList>
    </citation>
    <scope>NUCLEOTIDE SEQUENCE [LARGE SCALE GENOMIC DNA]</scope>
    <source>
        <strain evidence="9 10">CNCM I-2494</strain>
    </source>
</reference>
<protein>
    <submittedName>
        <fullName evidence="9">Aminoacyltransferase</fullName>
        <ecNumber evidence="9">2.3.2.-</ecNumber>
    </submittedName>
</protein>
<dbReference type="PROSITE" id="PS51191">
    <property type="entry name" value="FEMABX"/>
    <property type="match status" value="1"/>
</dbReference>
<dbReference type="InterPro" id="IPR016181">
    <property type="entry name" value="Acyl_CoA_acyltransferase"/>
</dbReference>
<gene>
    <name evidence="9" type="ORF">BALAC2494_00838</name>
</gene>
<evidence type="ECO:0000313" key="9">
    <source>
        <dbReference type="EMBL" id="AEK29747.1"/>
    </source>
</evidence>
<keyword evidence="7" id="KW-0961">Cell wall biogenesis/degradation</keyword>
<dbReference type="EC" id="2.3.2.-" evidence="9"/>
<keyword evidence="4" id="KW-0133">Cell shape</keyword>
<dbReference type="GO" id="GO:0009252">
    <property type="term" value="P:peptidoglycan biosynthetic process"/>
    <property type="evidence" value="ECO:0007669"/>
    <property type="project" value="UniProtKB-KW"/>
</dbReference>
<evidence type="ECO:0000256" key="5">
    <source>
        <dbReference type="ARBA" id="ARBA00022984"/>
    </source>
</evidence>
<dbReference type="KEGG" id="bnm:BALAC2494_00838"/>
<keyword evidence="6 9" id="KW-0012">Acyltransferase</keyword>
<dbReference type="Gene3D" id="3.40.630.30">
    <property type="match status" value="2"/>
</dbReference>
<dbReference type="Gene3D" id="1.20.58.90">
    <property type="match status" value="1"/>
</dbReference>
<feature type="coiled-coil region" evidence="8">
    <location>
        <begin position="268"/>
        <end position="321"/>
    </location>
</feature>
<dbReference type="GO" id="GO:0016755">
    <property type="term" value="F:aminoacyltransferase activity"/>
    <property type="evidence" value="ECO:0007669"/>
    <property type="project" value="InterPro"/>
</dbReference>
<sequence length="442" mass="50357">MSRKQSGNPRPNTGHMRKFSFEVLNEQEFRAFAEASPQSNFQQTVEMANLRRMHGMDVDFVGMREDGEIKAGAVFATHHAPMATFCSVISGPLCDYDDDELVAEFLRALARFAKKKGAVHLDIAPNQRYRVRDDHGEALPESEGGAPDKRMIRNIEQAGYEHGGFVRGYTSTVRWRFAKDMTGIGDESELLKSYSKRTQWSIKRARSMGVHVREIGVDELDTFARIEQQTAERRHFEFRGPQYFKQFAQCFGERARFVLAEIDTAEYQRSMQRKADDLRALVDGLEAKIAQRETTKLRRRLNEESSNLAAANKRLAEANELVEKGDLIPAAASMFVLGPREVVYLFSGSVEEYKPFYASALIQHEAMLRYCVQGVEPFGHVNLYDFYGIDGIFDDPDDEGRGVLEFKQGFNGYVVEMPGDFMKVLRPVTYRAQRLAHKLLGR</sequence>
<dbReference type="PANTHER" id="PTHR36174:SF2">
    <property type="entry name" value="AMINOACYLTRANSFERASE FEMA"/>
    <property type="match status" value="1"/>
</dbReference>
<keyword evidence="3 9" id="KW-0808">Transferase</keyword>
<proteinExistence type="inferred from homology"/>
<keyword evidence="8" id="KW-0175">Coiled coil</keyword>
<evidence type="ECO:0000256" key="4">
    <source>
        <dbReference type="ARBA" id="ARBA00022960"/>
    </source>
</evidence>
<evidence type="ECO:0000256" key="7">
    <source>
        <dbReference type="ARBA" id="ARBA00023316"/>
    </source>
</evidence>
<dbReference type="GO" id="GO:0071555">
    <property type="term" value="P:cell wall organization"/>
    <property type="evidence" value="ECO:0007669"/>
    <property type="project" value="UniProtKB-KW"/>
</dbReference>
<dbReference type="SUPFAM" id="SSF55729">
    <property type="entry name" value="Acyl-CoA N-acyltransferases (Nat)"/>
    <property type="match status" value="2"/>
</dbReference>
<keyword evidence="5" id="KW-0573">Peptidoglycan synthesis</keyword>
<organism evidence="9 10">
    <name type="scientific">Bifidobacterium animalis subsp. lactis CNCM I-2494</name>
    <dbReference type="NCBI Taxonomy" id="1042403"/>
    <lineage>
        <taxon>Bacteria</taxon>
        <taxon>Bacillati</taxon>
        <taxon>Actinomycetota</taxon>
        <taxon>Actinomycetes</taxon>
        <taxon>Bifidobacteriales</taxon>
        <taxon>Bifidobacteriaceae</taxon>
        <taxon>Bifidobacterium</taxon>
    </lineage>
</organism>
<keyword evidence="2" id="KW-0963">Cytoplasm</keyword>
<evidence type="ECO:0000313" key="10">
    <source>
        <dbReference type="Proteomes" id="UP000008394"/>
    </source>
</evidence>
<dbReference type="InterPro" id="IPR050644">
    <property type="entry name" value="PG_Glycine_Bridge_Synth"/>
</dbReference>
<dbReference type="Pfam" id="PF02388">
    <property type="entry name" value="FemAB"/>
    <property type="match status" value="1"/>
</dbReference>
<dbReference type="AlphaFoldDB" id="A0A806FG24"/>
<evidence type="ECO:0000256" key="8">
    <source>
        <dbReference type="SAM" id="Coils"/>
    </source>
</evidence>
<dbReference type="PANTHER" id="PTHR36174">
    <property type="entry name" value="LIPID II:GLYCINE GLYCYLTRANSFERASE"/>
    <property type="match status" value="1"/>
</dbReference>
<accession>A0A806FG24</accession>
<evidence type="ECO:0000256" key="3">
    <source>
        <dbReference type="ARBA" id="ARBA00022679"/>
    </source>
</evidence>